<dbReference type="SUPFAM" id="SSF54427">
    <property type="entry name" value="NTF2-like"/>
    <property type="match status" value="1"/>
</dbReference>
<dbReference type="Proteomes" id="UP001164459">
    <property type="component" value="Chromosome"/>
</dbReference>
<evidence type="ECO:0000313" key="3">
    <source>
        <dbReference type="Proteomes" id="UP001164459"/>
    </source>
</evidence>
<dbReference type="Gene3D" id="3.10.450.50">
    <property type="match status" value="1"/>
</dbReference>
<evidence type="ECO:0000313" key="2">
    <source>
        <dbReference type="EMBL" id="WAS91427.1"/>
    </source>
</evidence>
<name>A0ABY7GWX7_9BACT</name>
<dbReference type="Pfam" id="PF12680">
    <property type="entry name" value="SnoaL_2"/>
    <property type="match status" value="1"/>
</dbReference>
<accession>A0ABY7GWX7</accession>
<protein>
    <submittedName>
        <fullName evidence="2">Nuclear transport factor 2 family protein</fullName>
    </submittedName>
</protein>
<feature type="domain" description="SnoaL-like" evidence="1">
    <location>
        <begin position="23"/>
        <end position="126"/>
    </location>
</feature>
<organism evidence="2 3">
    <name type="scientific">Nannocystis punicea</name>
    <dbReference type="NCBI Taxonomy" id="2995304"/>
    <lineage>
        <taxon>Bacteria</taxon>
        <taxon>Pseudomonadati</taxon>
        <taxon>Myxococcota</taxon>
        <taxon>Polyangia</taxon>
        <taxon>Nannocystales</taxon>
        <taxon>Nannocystaceae</taxon>
        <taxon>Nannocystis</taxon>
    </lineage>
</organism>
<reference evidence="2" key="1">
    <citation type="submission" date="2022-11" db="EMBL/GenBank/DDBJ databases">
        <title>Minimal conservation of predation-associated metabolite biosynthetic gene clusters underscores biosynthetic potential of Myxococcota including descriptions for ten novel species: Archangium lansinium sp. nov., Myxococcus landrumus sp. nov., Nannocystis bai.</title>
        <authorList>
            <person name="Ahearne A."/>
            <person name="Stevens C."/>
            <person name="Dowd S."/>
        </authorList>
    </citation>
    <scope>NUCLEOTIDE SEQUENCE</scope>
    <source>
        <strain evidence="2">Fl3</strain>
    </source>
</reference>
<dbReference type="EMBL" id="CP114040">
    <property type="protein sequence ID" value="WAS91427.1"/>
    <property type="molecule type" value="Genomic_DNA"/>
</dbReference>
<gene>
    <name evidence="2" type="ORF">O0S08_35020</name>
</gene>
<dbReference type="InterPro" id="IPR032710">
    <property type="entry name" value="NTF2-like_dom_sf"/>
</dbReference>
<keyword evidence="3" id="KW-1185">Reference proteome</keyword>
<dbReference type="RefSeq" id="WP_269033790.1">
    <property type="nucleotide sequence ID" value="NZ_CP114040.1"/>
</dbReference>
<proteinExistence type="predicted"/>
<sequence>MSVARPAEQNTVPSLSLPDLFARYHVGWETRDPALIASLHSEDSVVHLHDGSEPVHGRDALRRHCAELFARLDWSFEMGRRLHGADHWVFEWTMVLALREPGGGPFTARVEMLDVVTINRAGEVARKDVYMNGAQAQAAFARAGIAR</sequence>
<dbReference type="InterPro" id="IPR037401">
    <property type="entry name" value="SnoaL-like"/>
</dbReference>
<evidence type="ECO:0000259" key="1">
    <source>
        <dbReference type="Pfam" id="PF12680"/>
    </source>
</evidence>